<dbReference type="Proteomes" id="UP000346772">
    <property type="component" value="Unassembled WGS sequence"/>
</dbReference>
<reference evidence="1 2" key="1">
    <citation type="submission" date="2019-02" db="EMBL/GenBank/DDBJ databases">
        <authorList>
            <consortium name="Pathogen Informatics"/>
        </authorList>
    </citation>
    <scope>NUCLEOTIDE SEQUENCE [LARGE SCALE GENOMIC DNA]</scope>
    <source>
        <strain evidence="1 2">078GUE027</strain>
    </source>
</reference>
<evidence type="ECO:0000313" key="2">
    <source>
        <dbReference type="Proteomes" id="UP000346772"/>
    </source>
</evidence>
<dbReference type="EMBL" id="CAADAT010000023">
    <property type="protein sequence ID" value="VFD55644.1"/>
    <property type="molecule type" value="Genomic_DNA"/>
</dbReference>
<dbReference type="AlphaFoldDB" id="A0AAX3H3A9"/>
<dbReference type="Pfam" id="PF09719">
    <property type="entry name" value="C_GCAxxG_C_C"/>
    <property type="match status" value="1"/>
</dbReference>
<proteinExistence type="predicted"/>
<comment type="caution">
    <text evidence="1">The sequence shown here is derived from an EMBL/GenBank/DDBJ whole genome shotgun (WGS) entry which is preliminary data.</text>
</comment>
<name>A0AAX3H3A9_CLODI</name>
<accession>A0AAX3H3A9</accession>
<sequence length="155" mass="17311">MKTKEEYLKEVRTTAEECFRRGEFFCSEAVLHTINNALGQPLSPEITKLASGFPVGLGKAQCLCGAISGGEMALGLVYGRVHGEAMNPKMFEHAKGLHDYIKKEYGATCCRVITKKWDGDNFMSPERKEHCIKITGQVAEWVADKLIEDEKLNIK</sequence>
<dbReference type="InterPro" id="IPR010181">
    <property type="entry name" value="CGCAxxGCC_motif"/>
</dbReference>
<dbReference type="InterPro" id="IPR036280">
    <property type="entry name" value="Multihaem_cyt_sf"/>
</dbReference>
<gene>
    <name evidence="1" type="ORF">SAMEA1710456_03180</name>
</gene>
<evidence type="ECO:0000313" key="1">
    <source>
        <dbReference type="EMBL" id="VFD55644.1"/>
    </source>
</evidence>
<dbReference type="NCBIfam" id="TIGR01909">
    <property type="entry name" value="C_GCAxxG_C_C"/>
    <property type="match status" value="1"/>
</dbReference>
<dbReference type="RefSeq" id="WP_003422570.1">
    <property type="nucleotide sequence ID" value="NZ_BEHB01000024.1"/>
</dbReference>
<dbReference type="SUPFAM" id="SSF48695">
    <property type="entry name" value="Multiheme cytochromes"/>
    <property type="match status" value="1"/>
</dbReference>
<protein>
    <submittedName>
        <fullName evidence="1">Redox-active protein</fullName>
    </submittedName>
</protein>
<organism evidence="1 2">
    <name type="scientific">Clostridioides difficile</name>
    <name type="common">Peptoclostridium difficile</name>
    <dbReference type="NCBI Taxonomy" id="1496"/>
    <lineage>
        <taxon>Bacteria</taxon>
        <taxon>Bacillati</taxon>
        <taxon>Bacillota</taxon>
        <taxon>Clostridia</taxon>
        <taxon>Peptostreptococcales</taxon>
        <taxon>Peptostreptococcaceae</taxon>
        <taxon>Clostridioides</taxon>
    </lineage>
</organism>